<dbReference type="EMBL" id="BTRK01000006">
    <property type="protein sequence ID" value="GMR61583.1"/>
    <property type="molecule type" value="Genomic_DNA"/>
</dbReference>
<proteinExistence type="predicted"/>
<name>A0AAN5DEA3_9BILA</name>
<dbReference type="PANTHER" id="PTHR47324:SF2">
    <property type="entry name" value="EGF-LIKE DOMAIN-CONTAINING PROTEIN-RELATED"/>
    <property type="match status" value="1"/>
</dbReference>
<accession>A0AAN5DEA3</accession>
<keyword evidence="2" id="KW-1185">Reference proteome</keyword>
<evidence type="ECO:0000313" key="1">
    <source>
        <dbReference type="EMBL" id="GMR61583.1"/>
    </source>
</evidence>
<dbReference type="PANTHER" id="PTHR47324">
    <property type="entry name" value="PROTEIN IRG-7-RELATED"/>
    <property type="match status" value="1"/>
</dbReference>
<dbReference type="AlphaFoldDB" id="A0AAN5DEA3"/>
<organism evidence="1 2">
    <name type="scientific">Pristionchus mayeri</name>
    <dbReference type="NCBI Taxonomy" id="1317129"/>
    <lineage>
        <taxon>Eukaryota</taxon>
        <taxon>Metazoa</taxon>
        <taxon>Ecdysozoa</taxon>
        <taxon>Nematoda</taxon>
        <taxon>Chromadorea</taxon>
        <taxon>Rhabditida</taxon>
        <taxon>Rhabditina</taxon>
        <taxon>Diplogasteromorpha</taxon>
        <taxon>Diplogasteroidea</taxon>
        <taxon>Neodiplogasteridae</taxon>
        <taxon>Pristionchus</taxon>
    </lineage>
</organism>
<feature type="non-terminal residue" evidence="1">
    <location>
        <position position="124"/>
    </location>
</feature>
<comment type="caution">
    <text evidence="1">The sequence shown here is derived from an EMBL/GenBank/DDBJ whole genome shotgun (WGS) entry which is preliminary data.</text>
</comment>
<reference evidence="2" key="1">
    <citation type="submission" date="2022-10" db="EMBL/GenBank/DDBJ databases">
        <title>Genome assembly of Pristionchus species.</title>
        <authorList>
            <person name="Yoshida K."/>
            <person name="Sommer R.J."/>
        </authorList>
    </citation>
    <scope>NUCLEOTIDE SEQUENCE [LARGE SCALE GENOMIC DNA]</scope>
    <source>
        <strain evidence="2">RS5460</strain>
    </source>
</reference>
<feature type="non-terminal residue" evidence="1">
    <location>
        <position position="1"/>
    </location>
</feature>
<sequence length="124" mass="13632">SAADTYLPVTPQEFSDTFRQITQNVTDLIFYLFQNCTVLLNMGISAAVGASFENSNIFVFADSQAELLDFPGQLNLLDRADERHATVTLFGTDYKMCDGSGSFGDQEKNVVSFTGGNVFYTDNV</sequence>
<evidence type="ECO:0000313" key="2">
    <source>
        <dbReference type="Proteomes" id="UP001328107"/>
    </source>
</evidence>
<dbReference type="Proteomes" id="UP001328107">
    <property type="component" value="Unassembled WGS sequence"/>
</dbReference>
<dbReference type="InterPro" id="IPR053295">
    <property type="entry name" value="Innate_immunity_reg"/>
</dbReference>
<protein>
    <submittedName>
        <fullName evidence="1">Uncharacterized protein</fullName>
    </submittedName>
</protein>
<gene>
    <name evidence="1" type="ORF">PMAYCL1PPCAC_31778</name>
</gene>